<evidence type="ECO:0000256" key="8">
    <source>
        <dbReference type="ARBA" id="ARBA00022679"/>
    </source>
</evidence>
<dbReference type="STRING" id="45286.A0A0X8HT70"/>
<dbReference type="GO" id="GO:0009231">
    <property type="term" value="P:riboflavin biosynthetic process"/>
    <property type="evidence" value="ECO:0007669"/>
    <property type="project" value="InterPro"/>
</dbReference>
<dbReference type="InterPro" id="IPR023468">
    <property type="entry name" value="Riboflavin_kinase"/>
</dbReference>
<dbReference type="GO" id="GO:0008531">
    <property type="term" value="F:riboflavin kinase activity"/>
    <property type="evidence" value="ECO:0007669"/>
    <property type="project" value="UniProtKB-EC"/>
</dbReference>
<evidence type="ECO:0000256" key="3">
    <source>
        <dbReference type="ARBA" id="ARBA00010108"/>
    </source>
</evidence>
<dbReference type="Pfam" id="PF01687">
    <property type="entry name" value="Flavokinase"/>
    <property type="match status" value="1"/>
</dbReference>
<comment type="similarity">
    <text evidence="3">Belongs to the flavokinase family.</text>
</comment>
<evidence type="ECO:0000256" key="9">
    <source>
        <dbReference type="ARBA" id="ARBA00022741"/>
    </source>
</evidence>
<accession>A0A0X8HT70</accession>
<evidence type="ECO:0000313" key="13">
    <source>
        <dbReference type="EMBL" id="AMD20994.1"/>
    </source>
</evidence>
<dbReference type="SUPFAM" id="SSF82114">
    <property type="entry name" value="Riboflavin kinase-like"/>
    <property type="match status" value="1"/>
</dbReference>
<evidence type="ECO:0000256" key="6">
    <source>
        <dbReference type="ARBA" id="ARBA00022630"/>
    </source>
</evidence>
<dbReference type="RefSeq" id="XP_017987990.1">
    <property type="nucleotide sequence ID" value="XM_018132729.1"/>
</dbReference>
<protein>
    <recommendedName>
        <fullName evidence="5">Riboflavin kinase</fullName>
        <ecNumber evidence="4">2.7.1.26</ecNumber>
    </recommendedName>
    <alternativeName>
        <fullName evidence="11">Flavin mononucleotide kinase 1</fullName>
    </alternativeName>
</protein>
<comment type="pathway">
    <text evidence="2">Cofactor biosynthesis; FMN biosynthesis; FMN from riboflavin (ATP route): step 1/1.</text>
</comment>
<keyword evidence="14" id="KW-1185">Reference proteome</keyword>
<organism evidence="13 14">
    <name type="scientific">Eremothecium sinecaudum</name>
    <dbReference type="NCBI Taxonomy" id="45286"/>
    <lineage>
        <taxon>Eukaryota</taxon>
        <taxon>Fungi</taxon>
        <taxon>Dikarya</taxon>
        <taxon>Ascomycota</taxon>
        <taxon>Saccharomycotina</taxon>
        <taxon>Saccharomycetes</taxon>
        <taxon>Saccharomycetales</taxon>
        <taxon>Saccharomycetaceae</taxon>
        <taxon>Eremothecium</taxon>
    </lineage>
</organism>
<dbReference type="SMART" id="SM00904">
    <property type="entry name" value="Flavokinase"/>
    <property type="match status" value="1"/>
</dbReference>
<proteinExistence type="inferred from homology"/>
<evidence type="ECO:0000256" key="11">
    <source>
        <dbReference type="ARBA" id="ARBA00029960"/>
    </source>
</evidence>
<comment type="function">
    <text evidence="1">Catalyzes the phosphorylation of riboflavin (vitamin B2) to form flavin mononucleotide (FMN) coenzyme.</text>
</comment>
<evidence type="ECO:0000256" key="5">
    <source>
        <dbReference type="ARBA" id="ARBA00017394"/>
    </source>
</evidence>
<evidence type="ECO:0000256" key="4">
    <source>
        <dbReference type="ARBA" id="ARBA00012105"/>
    </source>
</evidence>
<dbReference type="InterPro" id="IPR015865">
    <property type="entry name" value="Riboflavin_kinase_bac/euk"/>
</dbReference>
<dbReference type="OrthoDB" id="276388at2759"/>
<dbReference type="GeneID" id="28724267"/>
<dbReference type="GO" id="GO:0005739">
    <property type="term" value="C:mitochondrion"/>
    <property type="evidence" value="ECO:0007669"/>
    <property type="project" value="TreeGrafter"/>
</dbReference>
<evidence type="ECO:0000256" key="10">
    <source>
        <dbReference type="ARBA" id="ARBA00022840"/>
    </source>
</evidence>
<dbReference type="Gene3D" id="2.40.30.30">
    <property type="entry name" value="Riboflavin kinase-like"/>
    <property type="match status" value="1"/>
</dbReference>
<feature type="domain" description="Riboflavin kinase" evidence="12">
    <location>
        <begin position="24"/>
        <end position="174"/>
    </location>
</feature>
<evidence type="ECO:0000259" key="12">
    <source>
        <dbReference type="SMART" id="SM00904"/>
    </source>
</evidence>
<dbReference type="PANTHER" id="PTHR22749:SF6">
    <property type="entry name" value="RIBOFLAVIN KINASE"/>
    <property type="match status" value="1"/>
</dbReference>
<sequence>MTKRSADAIIPDTPHSPFPIVADYVKIIPGFGRGSSELGIPTANVPIEQLTEQIQELQTGIYFGWCKLKVISSDENVVKRNNGSEVILNYGSKLTEDDLSVLPVVLSIGWNPFYKNTVKTVELHIIHDFSDTFYGAEVKFSFLGYIRPELNYTTKEALIEDIKTDIKIASETVKLPAYYETRKLIEDS</sequence>
<dbReference type="UniPathway" id="UPA00276">
    <property type="reaction ID" value="UER00406"/>
</dbReference>
<keyword evidence="10" id="KW-0067">ATP-binding</keyword>
<evidence type="ECO:0000256" key="1">
    <source>
        <dbReference type="ARBA" id="ARBA00003572"/>
    </source>
</evidence>
<dbReference type="PANTHER" id="PTHR22749">
    <property type="entry name" value="RIBOFLAVIN KINASE/FMN ADENYLYLTRANSFERASE"/>
    <property type="match status" value="1"/>
</dbReference>
<keyword evidence="9" id="KW-0547">Nucleotide-binding</keyword>
<dbReference type="GO" id="GO:0009398">
    <property type="term" value="P:FMN biosynthetic process"/>
    <property type="evidence" value="ECO:0007669"/>
    <property type="project" value="UniProtKB-UniPathway"/>
</dbReference>
<name>A0A0X8HT70_9SACH</name>
<keyword evidence="8" id="KW-0808">Transferase</keyword>
<evidence type="ECO:0000256" key="2">
    <source>
        <dbReference type="ARBA" id="ARBA00005201"/>
    </source>
</evidence>
<keyword evidence="7" id="KW-0288">FMN</keyword>
<gene>
    <name evidence="13" type="ORF">AW171_hschr52924</name>
</gene>
<dbReference type="EC" id="2.7.1.26" evidence="4"/>
<dbReference type="AlphaFoldDB" id="A0A0X8HT70"/>
<dbReference type="GO" id="GO:0005524">
    <property type="term" value="F:ATP binding"/>
    <property type="evidence" value="ECO:0007669"/>
    <property type="project" value="UniProtKB-KW"/>
</dbReference>
<dbReference type="InterPro" id="IPR023465">
    <property type="entry name" value="Riboflavin_kinase_dom_sf"/>
</dbReference>
<reference evidence="13 14" key="1">
    <citation type="submission" date="2016-01" db="EMBL/GenBank/DDBJ databases">
        <title>Genome sequence of the yeast Holleya sinecauda.</title>
        <authorList>
            <person name="Dietrich F.S."/>
        </authorList>
    </citation>
    <scope>NUCLEOTIDE SEQUENCE [LARGE SCALE GENOMIC DNA]</scope>
    <source>
        <strain evidence="13 14">ATCC 58844</strain>
    </source>
</reference>
<evidence type="ECO:0000256" key="7">
    <source>
        <dbReference type="ARBA" id="ARBA00022643"/>
    </source>
</evidence>
<keyword evidence="6" id="KW-0285">Flavoprotein</keyword>
<dbReference type="EMBL" id="CP014245">
    <property type="protein sequence ID" value="AMD20994.1"/>
    <property type="molecule type" value="Genomic_DNA"/>
</dbReference>
<dbReference type="Proteomes" id="UP000243052">
    <property type="component" value="Chromosome v"/>
</dbReference>
<evidence type="ECO:0000313" key="14">
    <source>
        <dbReference type="Proteomes" id="UP000243052"/>
    </source>
</evidence>